<evidence type="ECO:0000256" key="1">
    <source>
        <dbReference type="SAM" id="MobiDB-lite"/>
    </source>
</evidence>
<reference evidence="3 4" key="2">
    <citation type="submission" date="2024-07" db="EMBL/GenBank/DDBJ databases">
        <authorList>
            <person name="Akdeniz Z."/>
        </authorList>
    </citation>
    <scope>NUCLEOTIDE SEQUENCE [LARGE SCALE GENOMIC DNA]</scope>
</reference>
<keyword evidence="4" id="KW-1185">Reference proteome</keyword>
<feature type="region of interest" description="Disordered" evidence="1">
    <location>
        <begin position="42"/>
        <end position="81"/>
    </location>
</feature>
<protein>
    <submittedName>
        <fullName evidence="3">Hypothetical_protein</fullName>
    </submittedName>
</protein>
<proteinExistence type="predicted"/>
<evidence type="ECO:0000313" key="2">
    <source>
        <dbReference type="EMBL" id="CAI9972675.1"/>
    </source>
</evidence>
<name>A0AA86R8H8_9EUKA</name>
<comment type="caution">
    <text evidence="2">The sequence shown here is derived from an EMBL/GenBank/DDBJ whole genome shotgun (WGS) entry which is preliminary data.</text>
</comment>
<reference evidence="2" key="1">
    <citation type="submission" date="2023-06" db="EMBL/GenBank/DDBJ databases">
        <authorList>
            <person name="Kurt Z."/>
        </authorList>
    </citation>
    <scope>NUCLEOTIDE SEQUENCE</scope>
</reference>
<dbReference type="EMBL" id="CAXDID020000096">
    <property type="protein sequence ID" value="CAL6024611.1"/>
    <property type="molecule type" value="Genomic_DNA"/>
</dbReference>
<dbReference type="EMBL" id="CATOUU010001114">
    <property type="protein sequence ID" value="CAI9972675.1"/>
    <property type="molecule type" value="Genomic_DNA"/>
</dbReference>
<accession>A0AA86R8H8</accession>
<dbReference type="Proteomes" id="UP001642409">
    <property type="component" value="Unassembled WGS sequence"/>
</dbReference>
<gene>
    <name evidence="3" type="ORF">HINF_LOCUS29699</name>
    <name evidence="2" type="ORF">HINF_LOCUS60320</name>
</gene>
<evidence type="ECO:0000313" key="4">
    <source>
        <dbReference type="Proteomes" id="UP001642409"/>
    </source>
</evidence>
<sequence length="247" mass="28328">MIFSQNSQDIDLKQMKYFKVQSSLEVRGEHEGLALVRIQNRTENHQKLRSSAKSPQKETQKKKEDKQPVSENPVKPQPIDGLNKLTIANAKQDTEPICMILINAYPGFGFIVRQRTQNQTEISLEQLREVVKRRLLLLRLLLLNRSRVVPVVLERVPLAPVNLVVVVAPDLAVCPAREVVCHPLEVLFEPGHQAIKHFRFLLGPARHESSHIGVESVNVRRQQFDNNADTTFWISDLVLKQYNPEHF</sequence>
<evidence type="ECO:0000313" key="3">
    <source>
        <dbReference type="EMBL" id="CAL6024611.1"/>
    </source>
</evidence>
<dbReference type="AlphaFoldDB" id="A0AA86R8H8"/>
<feature type="compositionally biased region" description="Basic and acidic residues" evidence="1">
    <location>
        <begin position="55"/>
        <end position="68"/>
    </location>
</feature>
<organism evidence="2">
    <name type="scientific">Hexamita inflata</name>
    <dbReference type="NCBI Taxonomy" id="28002"/>
    <lineage>
        <taxon>Eukaryota</taxon>
        <taxon>Metamonada</taxon>
        <taxon>Diplomonadida</taxon>
        <taxon>Hexamitidae</taxon>
        <taxon>Hexamitinae</taxon>
        <taxon>Hexamita</taxon>
    </lineage>
</organism>